<dbReference type="RefSeq" id="WP_031052218.1">
    <property type="nucleotide sequence ID" value="NZ_JBHSPX010000004.1"/>
</dbReference>
<evidence type="ECO:0000259" key="8">
    <source>
        <dbReference type="Pfam" id="PF00275"/>
    </source>
</evidence>
<dbReference type="InterPro" id="IPR006264">
    <property type="entry name" value="EPSP_synthase"/>
</dbReference>
<dbReference type="PANTHER" id="PTHR21090:SF5">
    <property type="entry name" value="PENTAFUNCTIONAL AROM POLYPEPTIDE"/>
    <property type="match status" value="1"/>
</dbReference>
<feature type="active site" description="Proton acceptor" evidence="7">
    <location>
        <position position="323"/>
    </location>
</feature>
<comment type="catalytic activity">
    <reaction evidence="6">
        <text>3-phosphoshikimate + phosphoenolpyruvate = 5-O-(1-carboxyvinyl)-3-phosphoshikimate + phosphate</text>
        <dbReference type="Rhea" id="RHEA:21256"/>
        <dbReference type="ChEBI" id="CHEBI:43474"/>
        <dbReference type="ChEBI" id="CHEBI:57701"/>
        <dbReference type="ChEBI" id="CHEBI:58702"/>
        <dbReference type="ChEBI" id="CHEBI:145989"/>
        <dbReference type="EC" id="2.5.1.19"/>
    </reaction>
    <physiologicalReaction direction="left-to-right" evidence="6">
        <dbReference type="Rhea" id="RHEA:21257"/>
    </physiologicalReaction>
</comment>
<feature type="binding site" evidence="7">
    <location>
        <position position="106"/>
    </location>
    <ligand>
        <name>phosphoenolpyruvate</name>
        <dbReference type="ChEBI" id="CHEBI:58702"/>
    </ligand>
</feature>
<reference evidence="10" key="1">
    <citation type="journal article" date="2019" name="Int. J. Syst. Evol. Microbiol.">
        <title>The Global Catalogue of Microorganisms (GCM) 10K type strain sequencing project: providing services to taxonomists for standard genome sequencing and annotation.</title>
        <authorList>
            <consortium name="The Broad Institute Genomics Platform"/>
            <consortium name="The Broad Institute Genome Sequencing Center for Infectious Disease"/>
            <person name="Wu L."/>
            <person name="Ma J."/>
        </authorList>
    </citation>
    <scope>NUCLEOTIDE SEQUENCE [LARGE SCALE GENOMIC DNA]</scope>
    <source>
        <strain evidence="10">CGMCC 1.15180</strain>
    </source>
</reference>
<comment type="caution">
    <text evidence="7">Lacks conserved residue(s) required for the propagation of feature annotation.</text>
</comment>
<feature type="binding site" evidence="7">
    <location>
        <position position="182"/>
    </location>
    <ligand>
        <name>3-phosphoshikimate</name>
        <dbReference type="ChEBI" id="CHEBI:145989"/>
    </ligand>
</feature>
<feature type="binding site" evidence="7">
    <location>
        <position position="323"/>
    </location>
    <ligand>
        <name>3-phosphoshikimate</name>
        <dbReference type="ChEBI" id="CHEBI:145989"/>
    </ligand>
</feature>
<organism evidence="9 10">
    <name type="scientific">Streptomyces ochraceiscleroticus</name>
    <dbReference type="NCBI Taxonomy" id="47761"/>
    <lineage>
        <taxon>Bacteria</taxon>
        <taxon>Bacillati</taxon>
        <taxon>Actinomycetota</taxon>
        <taxon>Actinomycetes</taxon>
        <taxon>Kitasatosporales</taxon>
        <taxon>Streptomycetaceae</taxon>
        <taxon>Streptomyces</taxon>
    </lineage>
</organism>
<gene>
    <name evidence="7 9" type="primary">aroA</name>
    <name evidence="9" type="ORF">ACFP4F_16270</name>
</gene>
<feature type="binding site" evidence="7">
    <location>
        <position position="354"/>
    </location>
    <ligand>
        <name>phosphoenolpyruvate</name>
        <dbReference type="ChEBI" id="CHEBI:58702"/>
    </ligand>
</feature>
<feature type="binding site" evidence="7">
    <location>
        <position position="208"/>
    </location>
    <ligand>
        <name>3-phosphoshikimate</name>
        <dbReference type="ChEBI" id="CHEBI:145989"/>
    </ligand>
</feature>
<dbReference type="PIRSF" id="PIRSF000505">
    <property type="entry name" value="EPSPS"/>
    <property type="match status" value="1"/>
</dbReference>
<dbReference type="PANTHER" id="PTHR21090">
    <property type="entry name" value="AROM/DEHYDROQUINATE SYNTHASE"/>
    <property type="match status" value="1"/>
</dbReference>
<proteinExistence type="inferred from homology"/>
<comment type="function">
    <text evidence="7">Catalyzes the transfer of the enolpyruvyl moiety of phosphoenolpyruvate (PEP) to the 5-hydroxyl of shikimate-3-phosphate (S3P) to produce enolpyruvyl shikimate-3-phosphate and inorganic phosphate.</text>
</comment>
<dbReference type="Pfam" id="PF00275">
    <property type="entry name" value="EPSP_synthase"/>
    <property type="match status" value="1"/>
</dbReference>
<keyword evidence="3 7" id="KW-0028">Amino-acid biosynthesis</keyword>
<name>A0ABW1MM76_9ACTN</name>
<evidence type="ECO:0000256" key="7">
    <source>
        <dbReference type="HAMAP-Rule" id="MF_00210"/>
    </source>
</evidence>
<dbReference type="InterPro" id="IPR001986">
    <property type="entry name" value="Enolpyruvate_Tfrase_dom"/>
</dbReference>
<feature type="binding site" evidence="7">
    <location>
        <position position="350"/>
    </location>
    <ligand>
        <name>3-phosphoshikimate</name>
        <dbReference type="ChEBI" id="CHEBI:145989"/>
    </ligand>
</feature>
<keyword evidence="4 7" id="KW-0808">Transferase</keyword>
<dbReference type="PROSITE" id="PS00885">
    <property type="entry name" value="EPSP_SYNTHASE_2"/>
    <property type="match status" value="1"/>
</dbReference>
<sequence length="436" mass="45653">MTHAKDPRLSAEQLTVETLSAVDTEVAVLGSKSYTNRAIAIASLAAEPTRVQGALLSDDTVYFSRGVEQFGHVTVDIDHETNTINVTPTGQPMRAPEEDIFVGGAGTPLRFLISLAGLAEGTTTITGNARMQERPMGDLLAALGPLGVEALAVRGNGSPPVRVTGGSYRGGATRISGAVSSQFTSSLLISSVKAEQDTEITIVDDLVSKPYVEMTLASLAAAGIRVERDGYTKFTVPAGQSFRGGEVVVEPDASGMSYFLAAAAILGGRVTIPGIGSGSHQGDVGLVDVLVRMGAHADVTDSAITLKGGPLRGIDVDMEAMPDVVPTLAIVAAFADGPTRITNIASLRVKECDRIAAVTTELRKMGIEVDEYDDAMTIHGGTPHGATIDTYDDHRIAMTFAIAGLRTEGVVIKDPGCVAKSFPTFWQVLDTLREAQ</sequence>
<dbReference type="HAMAP" id="MF_00210">
    <property type="entry name" value="EPSP_synth"/>
    <property type="match status" value="1"/>
</dbReference>
<dbReference type="NCBIfam" id="TIGR01356">
    <property type="entry name" value="aroA"/>
    <property type="match status" value="1"/>
</dbReference>
<evidence type="ECO:0000313" key="10">
    <source>
        <dbReference type="Proteomes" id="UP001596139"/>
    </source>
</evidence>
<comment type="caution">
    <text evidence="9">The sequence shown here is derived from an EMBL/GenBank/DDBJ whole genome shotgun (WGS) entry which is preliminary data.</text>
</comment>
<feature type="binding site" evidence="7">
    <location>
        <position position="33"/>
    </location>
    <ligand>
        <name>3-phosphoshikimate</name>
        <dbReference type="ChEBI" id="CHEBI:145989"/>
    </ligand>
</feature>
<feature type="domain" description="Enolpyruvate transferase" evidence="8">
    <location>
        <begin position="18"/>
        <end position="429"/>
    </location>
</feature>
<comment type="subcellular location">
    <subcellularLocation>
        <location evidence="7">Cytoplasm</location>
    </subcellularLocation>
</comment>
<keyword evidence="10" id="KW-1185">Reference proteome</keyword>
<dbReference type="InterPro" id="IPR023193">
    <property type="entry name" value="EPSP_synthase_CS"/>
</dbReference>
<dbReference type="Proteomes" id="UP001596139">
    <property type="component" value="Unassembled WGS sequence"/>
</dbReference>
<dbReference type="SUPFAM" id="SSF55205">
    <property type="entry name" value="EPT/RTPC-like"/>
    <property type="match status" value="1"/>
</dbReference>
<evidence type="ECO:0000256" key="2">
    <source>
        <dbReference type="ARBA" id="ARBA00009948"/>
    </source>
</evidence>
<evidence type="ECO:0000256" key="1">
    <source>
        <dbReference type="ARBA" id="ARBA00004811"/>
    </source>
</evidence>
<keyword evidence="5 7" id="KW-0057">Aromatic amino acid biosynthesis</keyword>
<feature type="binding site" evidence="7">
    <location>
        <position position="395"/>
    </location>
    <ligand>
        <name>phosphoenolpyruvate</name>
        <dbReference type="ChEBI" id="CHEBI:58702"/>
    </ligand>
</feature>
<feature type="binding site" evidence="7">
    <location>
        <position position="181"/>
    </location>
    <ligand>
        <name>3-phosphoshikimate</name>
        <dbReference type="ChEBI" id="CHEBI:145989"/>
    </ligand>
</feature>
<feature type="binding site" evidence="7">
    <location>
        <position position="32"/>
    </location>
    <ligand>
        <name>phosphoenolpyruvate</name>
        <dbReference type="ChEBI" id="CHEBI:58702"/>
    </ligand>
</feature>
<dbReference type="InterPro" id="IPR036968">
    <property type="entry name" value="Enolpyruvate_Tfrase_sf"/>
</dbReference>
<protein>
    <recommendedName>
        <fullName evidence="7">3-phosphoshikimate 1-carboxyvinyltransferase</fullName>
        <ecNumber evidence="7">2.5.1.19</ecNumber>
    </recommendedName>
    <alternativeName>
        <fullName evidence="7">5-enolpyruvylshikimate-3-phosphate synthase</fullName>
        <shortName evidence="7">EPSP synthase</shortName>
        <shortName evidence="7">EPSPS</shortName>
    </alternativeName>
</protein>
<dbReference type="CDD" id="cd01556">
    <property type="entry name" value="EPSP_synthase"/>
    <property type="match status" value="1"/>
</dbReference>
<comment type="pathway">
    <text evidence="1 7">Metabolic intermediate biosynthesis; chorismate biosynthesis; chorismate from D-erythrose 4-phosphate and phosphoenolpyruvate: step 6/7.</text>
</comment>
<comment type="similarity">
    <text evidence="2 7">Belongs to the EPSP synthase family.</text>
</comment>
<feature type="binding site" evidence="7">
    <location>
        <position position="420"/>
    </location>
    <ligand>
        <name>phosphoenolpyruvate</name>
        <dbReference type="ChEBI" id="CHEBI:58702"/>
    </ligand>
</feature>
<feature type="binding site" evidence="7">
    <location>
        <position position="180"/>
    </location>
    <ligand>
        <name>3-phosphoshikimate</name>
        <dbReference type="ChEBI" id="CHEBI:145989"/>
    </ligand>
</feature>
<evidence type="ECO:0000256" key="3">
    <source>
        <dbReference type="ARBA" id="ARBA00022605"/>
    </source>
</evidence>
<keyword evidence="7" id="KW-0963">Cytoplasm</keyword>
<accession>A0ABW1MM76</accession>
<feature type="binding site" evidence="7">
    <location>
        <position position="182"/>
    </location>
    <ligand>
        <name>phosphoenolpyruvate</name>
        <dbReference type="ChEBI" id="CHEBI:58702"/>
    </ligand>
</feature>
<dbReference type="InterPro" id="IPR013792">
    <property type="entry name" value="RNA3'P_cycl/enolpyr_Trfase_a/b"/>
</dbReference>
<evidence type="ECO:0000256" key="5">
    <source>
        <dbReference type="ARBA" id="ARBA00023141"/>
    </source>
</evidence>
<feature type="binding site" evidence="7">
    <location>
        <position position="37"/>
    </location>
    <ligand>
        <name>3-phosphoshikimate</name>
        <dbReference type="ChEBI" id="CHEBI:145989"/>
    </ligand>
</feature>
<dbReference type="Gene3D" id="3.65.10.10">
    <property type="entry name" value="Enolpyruvate transferase domain"/>
    <property type="match status" value="2"/>
</dbReference>
<dbReference type="GO" id="GO:0003866">
    <property type="term" value="F:3-phosphoshikimate 1-carboxyvinyltransferase activity"/>
    <property type="evidence" value="ECO:0007669"/>
    <property type="project" value="UniProtKB-EC"/>
</dbReference>
<dbReference type="EC" id="2.5.1.19" evidence="7"/>
<feature type="binding site" evidence="7">
    <location>
        <position position="32"/>
    </location>
    <ligand>
        <name>3-phosphoshikimate</name>
        <dbReference type="ChEBI" id="CHEBI:145989"/>
    </ligand>
</feature>
<comment type="subunit">
    <text evidence="7">Monomer.</text>
</comment>
<evidence type="ECO:0000256" key="6">
    <source>
        <dbReference type="ARBA" id="ARBA00044633"/>
    </source>
</evidence>
<evidence type="ECO:0000313" key="9">
    <source>
        <dbReference type="EMBL" id="MFC6064094.1"/>
    </source>
</evidence>
<evidence type="ECO:0000256" key="4">
    <source>
        <dbReference type="ARBA" id="ARBA00022679"/>
    </source>
</evidence>
<feature type="binding site" evidence="7">
    <location>
        <position position="134"/>
    </location>
    <ligand>
        <name>phosphoenolpyruvate</name>
        <dbReference type="ChEBI" id="CHEBI:58702"/>
    </ligand>
</feature>
<dbReference type="EMBL" id="JBHSPX010000004">
    <property type="protein sequence ID" value="MFC6064094.1"/>
    <property type="molecule type" value="Genomic_DNA"/>
</dbReference>